<feature type="domain" description="DYW" evidence="4">
    <location>
        <begin position="703"/>
        <end position="796"/>
    </location>
</feature>
<comment type="caution">
    <text evidence="5">The sequence shown here is derived from an EMBL/GenBank/DDBJ whole genome shotgun (WGS) entry which is preliminary data.</text>
</comment>
<evidence type="ECO:0000256" key="2">
    <source>
        <dbReference type="ARBA" id="ARBA00022737"/>
    </source>
</evidence>
<accession>A0A6D2J5W8</accession>
<dbReference type="Pfam" id="PF01535">
    <property type="entry name" value="PPR"/>
    <property type="match status" value="8"/>
</dbReference>
<organism evidence="5 6">
    <name type="scientific">Microthlaspi erraticum</name>
    <dbReference type="NCBI Taxonomy" id="1685480"/>
    <lineage>
        <taxon>Eukaryota</taxon>
        <taxon>Viridiplantae</taxon>
        <taxon>Streptophyta</taxon>
        <taxon>Embryophyta</taxon>
        <taxon>Tracheophyta</taxon>
        <taxon>Spermatophyta</taxon>
        <taxon>Magnoliopsida</taxon>
        <taxon>eudicotyledons</taxon>
        <taxon>Gunneridae</taxon>
        <taxon>Pentapetalae</taxon>
        <taxon>rosids</taxon>
        <taxon>malvids</taxon>
        <taxon>Brassicales</taxon>
        <taxon>Brassicaceae</taxon>
        <taxon>Coluteocarpeae</taxon>
        <taxon>Microthlaspi</taxon>
    </lineage>
</organism>
<gene>
    <name evidence="5" type="ORF">MERR_LOCUS23627</name>
</gene>
<dbReference type="NCBIfam" id="TIGR00756">
    <property type="entry name" value="PPR"/>
    <property type="match status" value="5"/>
</dbReference>
<dbReference type="OrthoDB" id="185373at2759"/>
<feature type="repeat" description="PPR" evidence="3">
    <location>
        <begin position="356"/>
        <end position="386"/>
    </location>
</feature>
<name>A0A6D2J5W8_9BRAS</name>
<dbReference type="FunFam" id="1.25.40.10:FF:001795">
    <property type="entry name" value="Pentatricopeptide repeat-containing protein At1g25360"/>
    <property type="match status" value="1"/>
</dbReference>
<evidence type="ECO:0000256" key="3">
    <source>
        <dbReference type="PROSITE-ProRule" id="PRU00708"/>
    </source>
</evidence>
<dbReference type="Proteomes" id="UP000467841">
    <property type="component" value="Unassembled WGS sequence"/>
</dbReference>
<dbReference type="Pfam" id="PF14432">
    <property type="entry name" value="DYW_deaminase"/>
    <property type="match status" value="1"/>
</dbReference>
<dbReference type="EMBL" id="CACVBM020001163">
    <property type="protein sequence ID" value="CAA7036392.1"/>
    <property type="molecule type" value="Genomic_DNA"/>
</dbReference>
<dbReference type="Pfam" id="PF20431">
    <property type="entry name" value="E_motif"/>
    <property type="match status" value="1"/>
</dbReference>
<feature type="repeat" description="PPR" evidence="3">
    <location>
        <begin position="255"/>
        <end position="289"/>
    </location>
</feature>
<dbReference type="FunFam" id="1.25.40.10:FF:000566">
    <property type="entry name" value="Pentatricopeptide repeat-containing protein"/>
    <property type="match status" value="1"/>
</dbReference>
<keyword evidence="2" id="KW-0677">Repeat</keyword>
<feature type="repeat" description="PPR" evidence="3">
    <location>
        <begin position="625"/>
        <end position="659"/>
    </location>
</feature>
<keyword evidence="6" id="KW-1185">Reference proteome</keyword>
<dbReference type="GO" id="GO:0003723">
    <property type="term" value="F:RNA binding"/>
    <property type="evidence" value="ECO:0007669"/>
    <property type="project" value="InterPro"/>
</dbReference>
<feature type="repeat" description="PPR" evidence="3">
    <location>
        <begin position="112"/>
        <end position="146"/>
    </location>
</feature>
<dbReference type="PROSITE" id="PS51375">
    <property type="entry name" value="PPR"/>
    <property type="match status" value="7"/>
</dbReference>
<proteinExistence type="inferred from homology"/>
<dbReference type="InterPro" id="IPR032867">
    <property type="entry name" value="DYW_dom"/>
</dbReference>
<comment type="similarity">
    <text evidence="1">Belongs to the PPR family. PCMP-H subfamily.</text>
</comment>
<evidence type="ECO:0000259" key="4">
    <source>
        <dbReference type="Pfam" id="PF14432"/>
    </source>
</evidence>
<evidence type="ECO:0000256" key="1">
    <source>
        <dbReference type="ARBA" id="ARBA00006643"/>
    </source>
</evidence>
<dbReference type="GO" id="GO:0009451">
    <property type="term" value="P:RNA modification"/>
    <property type="evidence" value="ECO:0007669"/>
    <property type="project" value="InterPro"/>
</dbReference>
<dbReference type="InterPro" id="IPR046848">
    <property type="entry name" value="E_motif"/>
</dbReference>
<protein>
    <recommendedName>
        <fullName evidence="4">DYW domain-containing protein</fullName>
    </recommendedName>
</protein>
<sequence>MQPNPELVCAIANRYAANLRLCLPLRRTSLQLARAIHANIITFGFQPRAHILNRLIDVYCKSSELHYARQLFDETSEPDKIARTTMVSGYCASGEITLARRVFDETPVSMRDTVMYNAMITGFTHNDDGYAAINMLCDMKREGFKPDNFTFSSALAGLALVAEDEKDCAQLHAAALKSGAGYITSVLNALVSVYSKCASSPLSTSSSLLHSARKVFDEIPEKDERSWTTMITGYVKNGAFDSGKELLEGMDENMKLAAYNAMISGYVNRGLYQEALEMVRRMVSSGTELDEFTYPSVIRACASAGLLQLGKQVHGYALRREKTFSFHLDNSLVSMYYKCGRFDEARAIFYKMPVKDLVSWNALLSGYVSSGHIGEARLLFKEMTEKNILTWMIMISGLAENGFGEEGLRLFSCMRKEGFEPCDYAFSGVIKSCAVLGAYGNGQQFHAQLVKIGFDSSLSAGNALITMYAKCGVVEDARQVFLTMPCRDSVSWNALIAALGQHGHGAEAVDVYEEMLREGIRPDRITFLTVLTACSHAGLVDQGRRYFDSMETVYRIPPGADHYARLVDLLCRSGKFSEAESVIRSLPFEPTAQIWEALLSACRVYGNMELGIIAADKLFGLIPEHDGTYMLLCNMYAAAGKWEEAARVRKLMRDRGVKKELACSWIEVESQVHTFVVDDTFHTEAQAVYNYLQELGEEMRRFGYVPDTSFVLHDVECDGHKADMLTTHSEKMAVAFGLMKLPPGTAIRVFKNLRTCGDCHNFFRLLSRVVQRDIILRDRKRFHHFRDGECSCGNFW</sequence>
<dbReference type="PANTHER" id="PTHR47926:SF541">
    <property type="entry name" value="DYW DOMAIN-CONTAINING PROTEIN"/>
    <property type="match status" value="1"/>
</dbReference>
<feature type="repeat" description="PPR" evidence="3">
    <location>
        <begin position="488"/>
        <end position="522"/>
    </location>
</feature>
<dbReference type="GO" id="GO:0008270">
    <property type="term" value="F:zinc ion binding"/>
    <property type="evidence" value="ECO:0007669"/>
    <property type="project" value="InterPro"/>
</dbReference>
<dbReference type="Pfam" id="PF13041">
    <property type="entry name" value="PPR_2"/>
    <property type="match status" value="3"/>
</dbReference>
<reference evidence="5" key="1">
    <citation type="submission" date="2020-01" db="EMBL/GenBank/DDBJ databases">
        <authorList>
            <person name="Mishra B."/>
        </authorList>
    </citation>
    <scope>NUCLEOTIDE SEQUENCE [LARGE SCALE GENOMIC DNA]</scope>
</reference>
<dbReference type="FunFam" id="1.25.40.10:FF:000677">
    <property type="entry name" value="Pentatricopeptide repeat-containing protein"/>
    <property type="match status" value="1"/>
</dbReference>
<evidence type="ECO:0000313" key="5">
    <source>
        <dbReference type="EMBL" id="CAA7036392.1"/>
    </source>
</evidence>
<feature type="repeat" description="PPR" evidence="3">
    <location>
        <begin position="387"/>
        <end position="421"/>
    </location>
</feature>
<dbReference type="Gene3D" id="1.25.40.10">
    <property type="entry name" value="Tetratricopeptide repeat domain"/>
    <property type="match status" value="6"/>
</dbReference>
<evidence type="ECO:0000313" key="6">
    <source>
        <dbReference type="Proteomes" id="UP000467841"/>
    </source>
</evidence>
<dbReference type="InterPro" id="IPR002885">
    <property type="entry name" value="PPR_rpt"/>
</dbReference>
<feature type="repeat" description="PPR" evidence="3">
    <location>
        <begin position="223"/>
        <end position="253"/>
    </location>
</feature>
<dbReference type="InterPro" id="IPR046960">
    <property type="entry name" value="PPR_At4g14850-like_plant"/>
</dbReference>
<dbReference type="InterPro" id="IPR011990">
    <property type="entry name" value="TPR-like_helical_dom_sf"/>
</dbReference>
<dbReference type="PANTHER" id="PTHR47926">
    <property type="entry name" value="PENTATRICOPEPTIDE REPEAT-CONTAINING PROTEIN"/>
    <property type="match status" value="1"/>
</dbReference>
<dbReference type="AlphaFoldDB" id="A0A6D2J5W8"/>